<protein>
    <submittedName>
        <fullName evidence="2">FprA family A-type flavoprotein</fullName>
    </submittedName>
</protein>
<keyword evidence="3" id="KW-1185">Reference proteome</keyword>
<proteinExistence type="predicted"/>
<dbReference type="SMART" id="SM00849">
    <property type="entry name" value="Lactamase_B"/>
    <property type="match status" value="1"/>
</dbReference>
<sequence>MVVREILPGISSVGVIDWHRLAFDDLMELPDGTSYNAYVVQGSEKTALIDTVEAGFDEEYVTNLIRAKLDSVDYIIANHAEQDHSGALPLLLELYPMATVVTTEKGKDLLCSMLLIDDERILVAEDRDSLDLGDKTLVFYSMPWVHWPETMVTWVPEDRILFSCDLFGAHLACSSLFADGSSRLQEAAKRYYAVIMQPFRSKIQEYVEQVESLNPAVIAPSHGPVYNNPSAILSLYREWSSDEGKNLVVIPFVSMHHSTKWMVERLTDALIQRGIDVRPYDLGTSSTGTIAMDLIDATTIVIGSPTVHFGPHPKAANIAFLTNILKPKARYAAVIGSFGWGGKTVQTLGEMMPKLEAEMLEPVYIKGKPGEQELVAITVLADEIYKRHQDNHLV</sequence>
<dbReference type="Pfam" id="PF19583">
    <property type="entry name" value="ODP"/>
    <property type="match status" value="1"/>
</dbReference>
<dbReference type="InterPro" id="IPR001279">
    <property type="entry name" value="Metallo-B-lactamas"/>
</dbReference>
<gene>
    <name evidence="2" type="ORF">OU421_04200</name>
</gene>
<dbReference type="InterPro" id="IPR045761">
    <property type="entry name" value="ODP_dom"/>
</dbReference>
<name>A0A9X9T8W6_METOG</name>
<organism evidence="2 3">
    <name type="scientific">Methanogenium organophilum</name>
    <dbReference type="NCBI Taxonomy" id="2199"/>
    <lineage>
        <taxon>Archaea</taxon>
        <taxon>Methanobacteriati</taxon>
        <taxon>Methanobacteriota</taxon>
        <taxon>Stenosarchaea group</taxon>
        <taxon>Methanomicrobia</taxon>
        <taxon>Methanomicrobiales</taxon>
        <taxon>Methanomicrobiaceae</taxon>
        <taxon>Methanogenium</taxon>
    </lineage>
</organism>
<dbReference type="PANTHER" id="PTHR43717:SF1">
    <property type="entry name" value="ANAEROBIC NITRIC OXIDE REDUCTASE FLAVORUBREDOXIN"/>
    <property type="match status" value="1"/>
</dbReference>
<dbReference type="PANTHER" id="PTHR43717">
    <property type="entry name" value="ANAEROBIC NITRIC OXIDE REDUCTASE FLAVORUBREDOXIN"/>
    <property type="match status" value="1"/>
</dbReference>
<dbReference type="Gene3D" id="3.40.50.360">
    <property type="match status" value="1"/>
</dbReference>
<dbReference type="Proteomes" id="UP001163096">
    <property type="component" value="Chromosome"/>
</dbReference>
<dbReference type="GO" id="GO:0010181">
    <property type="term" value="F:FMN binding"/>
    <property type="evidence" value="ECO:0007669"/>
    <property type="project" value="InterPro"/>
</dbReference>
<dbReference type="GO" id="GO:0009055">
    <property type="term" value="F:electron transfer activity"/>
    <property type="evidence" value="ECO:0007669"/>
    <property type="project" value="InterPro"/>
</dbReference>
<dbReference type="KEGG" id="mou:OU421_04200"/>
<dbReference type="InterPro" id="IPR029039">
    <property type="entry name" value="Flavoprotein-like_sf"/>
</dbReference>
<dbReference type="PIRSF" id="PIRSF005243">
    <property type="entry name" value="ROO"/>
    <property type="match status" value="1"/>
</dbReference>
<dbReference type="Gene3D" id="3.60.15.10">
    <property type="entry name" value="Ribonuclease Z/Hydroxyacylglutathione hydrolase-like"/>
    <property type="match status" value="1"/>
</dbReference>
<dbReference type="InterPro" id="IPR016440">
    <property type="entry name" value="Rubredoxin-O_OxRdtase"/>
</dbReference>
<dbReference type="SUPFAM" id="SSF56281">
    <property type="entry name" value="Metallo-hydrolase/oxidoreductase"/>
    <property type="match status" value="1"/>
</dbReference>
<dbReference type="GO" id="GO:0016491">
    <property type="term" value="F:oxidoreductase activity"/>
    <property type="evidence" value="ECO:0007669"/>
    <property type="project" value="InterPro"/>
</dbReference>
<dbReference type="RefSeq" id="WP_268187358.1">
    <property type="nucleotide sequence ID" value="NZ_CP113361.1"/>
</dbReference>
<evidence type="ECO:0000313" key="3">
    <source>
        <dbReference type="Proteomes" id="UP001163096"/>
    </source>
</evidence>
<dbReference type="CDD" id="cd07709">
    <property type="entry name" value="flavodiiron_proteins_MBL-fold"/>
    <property type="match status" value="1"/>
</dbReference>
<reference evidence="2" key="1">
    <citation type="submission" date="2022-11" db="EMBL/GenBank/DDBJ databases">
        <title>Complete genome sequence of Methanogenium organophilum DSM 3596.</title>
        <authorList>
            <person name="Chen S.-C."/>
            <person name="Lai S.-J."/>
            <person name="You Y.-T."/>
        </authorList>
    </citation>
    <scope>NUCLEOTIDE SEQUENCE</scope>
    <source>
        <strain evidence="2">DSM 3596</strain>
    </source>
</reference>
<evidence type="ECO:0000259" key="1">
    <source>
        <dbReference type="PROSITE" id="PS50902"/>
    </source>
</evidence>
<dbReference type="InterPro" id="IPR008254">
    <property type="entry name" value="Flavodoxin/NO_synth"/>
</dbReference>
<dbReference type="SUPFAM" id="SSF52218">
    <property type="entry name" value="Flavoproteins"/>
    <property type="match status" value="1"/>
</dbReference>
<dbReference type="InterPro" id="IPR036866">
    <property type="entry name" value="RibonucZ/Hydroxyglut_hydro"/>
</dbReference>
<dbReference type="GO" id="GO:0046872">
    <property type="term" value="F:metal ion binding"/>
    <property type="evidence" value="ECO:0007669"/>
    <property type="project" value="InterPro"/>
</dbReference>
<dbReference type="EMBL" id="CP113361">
    <property type="protein sequence ID" value="WAI02080.1"/>
    <property type="molecule type" value="Genomic_DNA"/>
</dbReference>
<accession>A0A9X9T8W6</accession>
<feature type="domain" description="Flavodoxin-like" evidence="1">
    <location>
        <begin position="248"/>
        <end position="385"/>
    </location>
</feature>
<dbReference type="PROSITE" id="PS50902">
    <property type="entry name" value="FLAVODOXIN_LIKE"/>
    <property type="match status" value="1"/>
</dbReference>
<evidence type="ECO:0000313" key="2">
    <source>
        <dbReference type="EMBL" id="WAI02080.1"/>
    </source>
</evidence>
<dbReference type="GeneID" id="76834276"/>
<dbReference type="AlphaFoldDB" id="A0A9X9T8W6"/>